<keyword evidence="1" id="KW-0472">Membrane</keyword>
<sequence>MKLLFLWKAIVALTSVAEAQRLAFITPNGGDPTQYTEGQDVQIRWTTPFQLTNVEVWQGPRQDGSYSTRSLRANCTPDQTSLSWRAGSLSGEDFQHGLLFRLQKSDEPNLCAACVAVSQQFRVKQVPRLVADPVTVKVQSDTPANAQVSATTDSNASKSPGVSLKAEIGVALGIGLAGAAAIMIFCVLWWRKKYLHKKGLKEAQQHGLGDARQVPMELEEKLQYNLYQSSVRASYTTTGTAASGKAPSYFDPFEFEDEDGRIREGWYSLWADGRPSRMSNVPLGSSLMRKSILAQPGQTF</sequence>
<proteinExistence type="predicted"/>
<keyword evidence="1" id="KW-0812">Transmembrane</keyword>
<evidence type="ECO:0000256" key="2">
    <source>
        <dbReference type="SAM" id="SignalP"/>
    </source>
</evidence>
<keyword evidence="2" id="KW-0732">Signal</keyword>
<dbReference type="AlphaFoldDB" id="A0A139I0Z9"/>
<evidence type="ECO:0000256" key="1">
    <source>
        <dbReference type="SAM" id="Phobius"/>
    </source>
</evidence>
<accession>A0A139I0Z9</accession>
<dbReference type="EMBL" id="LFZO01000455">
    <property type="protein sequence ID" value="KXT08375.1"/>
    <property type="molecule type" value="Genomic_DNA"/>
</dbReference>
<name>A0A139I0Z9_9PEZI</name>
<dbReference type="STRING" id="113226.A0A139I0Z9"/>
<feature type="transmembrane region" description="Helical" evidence="1">
    <location>
        <begin position="168"/>
        <end position="190"/>
    </location>
</feature>
<organism evidence="3 4">
    <name type="scientific">Pseudocercospora musae</name>
    <dbReference type="NCBI Taxonomy" id="113226"/>
    <lineage>
        <taxon>Eukaryota</taxon>
        <taxon>Fungi</taxon>
        <taxon>Dikarya</taxon>
        <taxon>Ascomycota</taxon>
        <taxon>Pezizomycotina</taxon>
        <taxon>Dothideomycetes</taxon>
        <taxon>Dothideomycetidae</taxon>
        <taxon>Mycosphaerellales</taxon>
        <taxon>Mycosphaerellaceae</taxon>
        <taxon>Pseudocercospora</taxon>
    </lineage>
</organism>
<dbReference type="Proteomes" id="UP000073492">
    <property type="component" value="Unassembled WGS sequence"/>
</dbReference>
<gene>
    <name evidence="3" type="ORF">AC579_2991</name>
</gene>
<keyword evidence="4" id="KW-1185">Reference proteome</keyword>
<dbReference type="EMBL" id="LFZO01000455">
    <property type="protein sequence ID" value="KXT08378.1"/>
    <property type="molecule type" value="Genomic_DNA"/>
</dbReference>
<feature type="chain" id="PRO_5007807073" description="Mid2 domain-containing protein" evidence="2">
    <location>
        <begin position="20"/>
        <end position="300"/>
    </location>
</feature>
<reference evidence="3 4" key="1">
    <citation type="submission" date="2015-07" db="EMBL/GenBank/DDBJ databases">
        <title>Comparative genomics of the Sigatoka disease complex on banana suggests a link between parallel evolutionary changes in Pseudocercospora fijiensis and Pseudocercospora eumusae and increased virulence on the banana host.</title>
        <authorList>
            <person name="Chang T.-C."/>
            <person name="Salvucci A."/>
            <person name="Crous P.W."/>
            <person name="Stergiopoulos I."/>
        </authorList>
    </citation>
    <scope>NUCLEOTIDE SEQUENCE [LARGE SCALE GENOMIC DNA]</scope>
    <source>
        <strain evidence="3 4">CBS 116634</strain>
    </source>
</reference>
<evidence type="ECO:0000313" key="3">
    <source>
        <dbReference type="EMBL" id="KXT08378.1"/>
    </source>
</evidence>
<evidence type="ECO:0000313" key="4">
    <source>
        <dbReference type="Proteomes" id="UP000073492"/>
    </source>
</evidence>
<comment type="caution">
    <text evidence="3">The sequence shown here is derived from an EMBL/GenBank/DDBJ whole genome shotgun (WGS) entry which is preliminary data.</text>
</comment>
<keyword evidence="1" id="KW-1133">Transmembrane helix</keyword>
<feature type="signal peptide" evidence="2">
    <location>
        <begin position="1"/>
        <end position="19"/>
    </location>
</feature>
<protein>
    <recommendedName>
        <fullName evidence="5">Mid2 domain-containing protein</fullName>
    </recommendedName>
</protein>
<evidence type="ECO:0008006" key="5">
    <source>
        <dbReference type="Google" id="ProtNLM"/>
    </source>
</evidence>